<keyword evidence="3 5" id="KW-0378">Hydrolase</keyword>
<keyword evidence="2 4" id="KW-0479">Metal-binding</keyword>
<dbReference type="Proteomes" id="UP000433788">
    <property type="component" value="Unassembled WGS sequence"/>
</dbReference>
<dbReference type="AlphaFoldDB" id="A0A6N7QL91"/>
<evidence type="ECO:0000256" key="4">
    <source>
        <dbReference type="PIRSR" id="PIRSR005902-1"/>
    </source>
</evidence>
<sequence length="262" mass="28974">MIELVDIGVNLTHSRFAKDRDAVVTRAAAVGVTHMVLTGTNIAESQAAATYAAHNPQMFRSTAGVHPHHASEWGEPALAQLREIAALPVVGAIGETGLDYNRDFSPRPAQRSAFAAQLELAVELGYSVFLHQRDAEDDFLAILNDYRAQLPKAVLHCFTGNRAFLERCLEMDLSIGVTGWLCDDRRGQALRECVSAIPLAQLMIETDAPFLIPKDYPKKSKTGRNEPAYLPHILQHVSALRDESLEMIARVTHANSIEFFRF</sequence>
<dbReference type="PANTHER" id="PTHR46124:SF2">
    <property type="entry name" value="D-AMINOACYL-TRNA DEACYLASE"/>
    <property type="match status" value="1"/>
</dbReference>
<dbReference type="EMBL" id="WJPP01000001">
    <property type="protein sequence ID" value="MRH77255.1"/>
    <property type="molecule type" value="Genomic_DNA"/>
</dbReference>
<feature type="binding site" evidence="4">
    <location>
        <position position="207"/>
    </location>
    <ligand>
        <name>a divalent metal cation</name>
        <dbReference type="ChEBI" id="CHEBI:60240"/>
        <label>1</label>
    </ligand>
</feature>
<protein>
    <submittedName>
        <fullName evidence="5">Hydrolase TatD</fullName>
    </submittedName>
</protein>
<dbReference type="CDD" id="cd01310">
    <property type="entry name" value="TatD_DNAse"/>
    <property type="match status" value="1"/>
</dbReference>
<name>A0A6N7QL91_9GAMM</name>
<dbReference type="SUPFAM" id="SSF51556">
    <property type="entry name" value="Metallo-dependent hydrolases"/>
    <property type="match status" value="1"/>
</dbReference>
<dbReference type="InterPro" id="IPR001130">
    <property type="entry name" value="TatD-like"/>
</dbReference>
<dbReference type="PIRSF" id="PIRSF005902">
    <property type="entry name" value="DNase_TatD"/>
    <property type="match status" value="1"/>
</dbReference>
<dbReference type="GO" id="GO:0046872">
    <property type="term" value="F:metal ion binding"/>
    <property type="evidence" value="ECO:0007669"/>
    <property type="project" value="UniProtKB-KW"/>
</dbReference>
<evidence type="ECO:0000256" key="1">
    <source>
        <dbReference type="ARBA" id="ARBA00009275"/>
    </source>
</evidence>
<comment type="caution">
    <text evidence="5">The sequence shown here is derived from an EMBL/GenBank/DDBJ whole genome shotgun (WGS) entry which is preliminary data.</text>
</comment>
<keyword evidence="6" id="KW-1185">Reference proteome</keyword>
<dbReference type="Pfam" id="PF01026">
    <property type="entry name" value="TatD_DNase"/>
    <property type="match status" value="1"/>
</dbReference>
<dbReference type="PANTHER" id="PTHR46124">
    <property type="entry name" value="D-AMINOACYL-TRNA DEACYLASE"/>
    <property type="match status" value="1"/>
</dbReference>
<dbReference type="GO" id="GO:0016788">
    <property type="term" value="F:hydrolase activity, acting on ester bonds"/>
    <property type="evidence" value="ECO:0007669"/>
    <property type="project" value="InterPro"/>
</dbReference>
<organism evidence="5 6">
    <name type="scientific">Spiribacter salilacus</name>
    <dbReference type="NCBI Taxonomy" id="2664894"/>
    <lineage>
        <taxon>Bacteria</taxon>
        <taxon>Pseudomonadati</taxon>
        <taxon>Pseudomonadota</taxon>
        <taxon>Gammaproteobacteria</taxon>
        <taxon>Chromatiales</taxon>
        <taxon>Ectothiorhodospiraceae</taxon>
        <taxon>Spiribacter</taxon>
    </lineage>
</organism>
<dbReference type="InterPro" id="IPR032466">
    <property type="entry name" value="Metal_Hydrolase"/>
</dbReference>
<feature type="binding site" evidence="4">
    <location>
        <position position="95"/>
    </location>
    <ligand>
        <name>a divalent metal cation</name>
        <dbReference type="ChEBI" id="CHEBI:60240"/>
        <label>1</label>
    </ligand>
</feature>
<comment type="similarity">
    <text evidence="1">Belongs to the metallo-dependent hydrolases superfamily. TatD-type hydrolase family.</text>
</comment>
<proteinExistence type="inferred from homology"/>
<feature type="binding site" evidence="4">
    <location>
        <position position="131"/>
    </location>
    <ligand>
        <name>a divalent metal cation</name>
        <dbReference type="ChEBI" id="CHEBI:60240"/>
        <label>2</label>
    </ligand>
</feature>
<evidence type="ECO:0000313" key="5">
    <source>
        <dbReference type="EMBL" id="MRH77255.1"/>
    </source>
</evidence>
<dbReference type="GO" id="GO:0005829">
    <property type="term" value="C:cytosol"/>
    <property type="evidence" value="ECO:0007669"/>
    <property type="project" value="TreeGrafter"/>
</dbReference>
<accession>A0A6N7QL91</accession>
<gene>
    <name evidence="5" type="ORF">GH984_00820</name>
</gene>
<dbReference type="FunFam" id="3.20.20.140:FF:000005">
    <property type="entry name" value="TatD family hydrolase"/>
    <property type="match status" value="1"/>
</dbReference>
<reference evidence="5 6" key="1">
    <citation type="submission" date="2019-11" db="EMBL/GenBank/DDBJ databases">
        <authorList>
            <person name="Zhang X.Y."/>
        </authorList>
    </citation>
    <scope>NUCLEOTIDE SEQUENCE [LARGE SCALE GENOMIC DNA]</scope>
    <source>
        <strain evidence="5 6">C176</strain>
    </source>
</reference>
<evidence type="ECO:0000313" key="6">
    <source>
        <dbReference type="Proteomes" id="UP000433788"/>
    </source>
</evidence>
<evidence type="ECO:0000256" key="2">
    <source>
        <dbReference type="ARBA" id="ARBA00022723"/>
    </source>
</evidence>
<evidence type="ECO:0000256" key="3">
    <source>
        <dbReference type="ARBA" id="ARBA00022801"/>
    </source>
</evidence>
<dbReference type="Gene3D" id="3.20.20.140">
    <property type="entry name" value="Metal-dependent hydrolases"/>
    <property type="match status" value="1"/>
</dbReference>
<feature type="binding site" evidence="4">
    <location>
        <position position="156"/>
    </location>
    <ligand>
        <name>a divalent metal cation</name>
        <dbReference type="ChEBI" id="CHEBI:60240"/>
        <label>2</label>
    </ligand>
</feature>